<dbReference type="Proteomes" id="UP000694541">
    <property type="component" value="Unplaced"/>
</dbReference>
<reference evidence="1" key="2">
    <citation type="submission" date="2025-09" db="UniProtKB">
        <authorList>
            <consortium name="Ensembl"/>
        </authorList>
    </citation>
    <scope>IDENTIFICATION</scope>
</reference>
<evidence type="ECO:0000313" key="2">
    <source>
        <dbReference type="Proteomes" id="UP000694541"/>
    </source>
</evidence>
<protein>
    <recommendedName>
        <fullName evidence="3">Glutamine amidotransferase-like class 1 domain-containing protein 3A, mitochondrial</fullName>
    </recommendedName>
</protein>
<dbReference type="PANTHER" id="PTHR10224">
    <property type="entry name" value="ES1 PROTEIN HOMOLOG, MITOCHONDRIAL"/>
    <property type="match status" value="1"/>
</dbReference>
<sequence length="231" mass="24572">MIHGLLMPVFSSSSISEASIASVTEYHCSSCFLPSSPFSSSAKIFFMLFCAQMLNSFHCFISGSSRNVLVESARIARGKIASLAKLTTADHDAVIFPGGFGAAKNLSTFAVDGKDCKVNREVERVLKDFHKAGKPIGLCCISPVLAAKVLSGAEVTVGHEEEEGGKWPYAGTAGAIKELGGKHCVKEVTEAHVDTKNKVVTTPAFMCETELHNIFDGIGAMVKNVLKLTGK</sequence>
<dbReference type="GO" id="GO:0005739">
    <property type="term" value="C:mitochondrion"/>
    <property type="evidence" value="ECO:0007669"/>
    <property type="project" value="TreeGrafter"/>
</dbReference>
<proteinExistence type="predicted"/>
<evidence type="ECO:0000313" key="1">
    <source>
        <dbReference type="Ensembl" id="ENSANIP00000002018.1"/>
    </source>
</evidence>
<name>A0A8B9RQ17_9AVES</name>
<keyword evidence="2" id="KW-1185">Reference proteome</keyword>
<accession>A0A8B9RQ17</accession>
<dbReference type="SUPFAM" id="SSF52317">
    <property type="entry name" value="Class I glutamine amidotransferase-like"/>
    <property type="match status" value="1"/>
</dbReference>
<dbReference type="Ensembl" id="ENSANIT00000002079.1">
    <property type="protein sequence ID" value="ENSANIP00000002018.1"/>
    <property type="gene ID" value="ENSANIG00000001424.1"/>
</dbReference>
<dbReference type="PANTHER" id="PTHR10224:SF9">
    <property type="entry name" value="GLUTAMINE AMIDOTRANSFERASE-LIKE CLASS 1 DOMAIN-CONTAINING PROTEIN 3, MITOCHONDRIAL-RELATED"/>
    <property type="match status" value="1"/>
</dbReference>
<organism evidence="1 2">
    <name type="scientific">Accipiter nisus</name>
    <name type="common">Eurasian sparrowhawk</name>
    <dbReference type="NCBI Taxonomy" id="211598"/>
    <lineage>
        <taxon>Eukaryota</taxon>
        <taxon>Metazoa</taxon>
        <taxon>Chordata</taxon>
        <taxon>Craniata</taxon>
        <taxon>Vertebrata</taxon>
        <taxon>Euteleostomi</taxon>
        <taxon>Archelosauria</taxon>
        <taxon>Archosauria</taxon>
        <taxon>Dinosauria</taxon>
        <taxon>Saurischia</taxon>
        <taxon>Theropoda</taxon>
        <taxon>Coelurosauria</taxon>
        <taxon>Aves</taxon>
        <taxon>Neognathae</taxon>
        <taxon>Neoaves</taxon>
        <taxon>Telluraves</taxon>
        <taxon>Accipitrimorphae</taxon>
        <taxon>Accipitriformes</taxon>
        <taxon>Accipitridae</taxon>
        <taxon>Accipitrinae</taxon>
        <taxon>Accipiter</taxon>
    </lineage>
</organism>
<dbReference type="NCBIfam" id="NF008747">
    <property type="entry name" value="PRK11780.1"/>
    <property type="match status" value="1"/>
</dbReference>
<evidence type="ECO:0008006" key="3">
    <source>
        <dbReference type="Google" id="ProtNLM"/>
    </source>
</evidence>
<dbReference type="AlphaFoldDB" id="A0A8B9RQ17"/>
<dbReference type="InterPro" id="IPR029062">
    <property type="entry name" value="Class_I_gatase-like"/>
</dbReference>
<reference evidence="1" key="1">
    <citation type="submission" date="2025-08" db="UniProtKB">
        <authorList>
            <consortium name="Ensembl"/>
        </authorList>
    </citation>
    <scope>IDENTIFICATION</scope>
</reference>
<dbReference type="Gene3D" id="3.40.50.880">
    <property type="match status" value="1"/>
</dbReference>